<reference evidence="2" key="1">
    <citation type="journal article" date="2019" name="Int. J. Syst. Evol. Microbiol.">
        <title>The Global Catalogue of Microorganisms (GCM) 10K type strain sequencing project: providing services to taxonomists for standard genome sequencing and annotation.</title>
        <authorList>
            <consortium name="The Broad Institute Genomics Platform"/>
            <consortium name="The Broad Institute Genome Sequencing Center for Infectious Disease"/>
            <person name="Wu L."/>
            <person name="Ma J."/>
        </authorList>
    </citation>
    <scope>NUCLEOTIDE SEQUENCE [LARGE SCALE GENOMIC DNA]</scope>
    <source>
        <strain evidence="2">JCM 17190</strain>
    </source>
</reference>
<dbReference type="CDD" id="cd16441">
    <property type="entry name" value="beta_Kdo_transferase_KpsS"/>
    <property type="match status" value="1"/>
</dbReference>
<evidence type="ECO:0000313" key="1">
    <source>
        <dbReference type="EMBL" id="GAA3853953.1"/>
    </source>
</evidence>
<dbReference type="InterPro" id="IPR007833">
    <property type="entry name" value="Capsule_polysaccharide_synth"/>
</dbReference>
<protein>
    <submittedName>
        <fullName evidence="1">Capsular biosynthesis protein</fullName>
    </submittedName>
</protein>
<accession>A0ABP7JTU1</accession>
<sequence>MTTLDAQSRVFLMLQGPHGPFFWRLAKMLRAAGSQVWRVGFNAGDTAFWFDRDSLIAYRDNPDDWADAFDALVAEKGVSDIVLYGDTRPVHAHAIARARALGITVHVFEEGYLRPYWVTYERGGSNGHSALMKLDVAQMEACLAVGDHPAIEPPDHWGDMRQHIFYGALYHWFVMFRNGAFTQYRGHRELPVSREFALYFRRLMMMPFHRISRSLRTARIKRAGYPFHIALLQLEHDSNFQSHSPYSTTPEFIRDVIAGFATGAPRHHHLVFKAHPLENGRRNLRQEIWRIAREHDVSGRVHFVRGGKLGQLLGHARSAITVNSTAAQQAFSLGLPVKVFGDAVYNKPEFASHQSLEEFFTHPDRPDPRAYRHYREFLLETSQVPGGFYSARGRRQLMRHVVDLMLARQDPYAALMSGEAPPRRPFRVIP</sequence>
<dbReference type="Proteomes" id="UP001399917">
    <property type="component" value="Unassembled WGS sequence"/>
</dbReference>
<proteinExistence type="predicted"/>
<keyword evidence="2" id="KW-1185">Reference proteome</keyword>
<name>A0ABP7JTU1_9RHOB</name>
<gene>
    <name evidence="1" type="ORF">GCM10022404_01650</name>
</gene>
<dbReference type="EMBL" id="BAABDF010000001">
    <property type="protein sequence ID" value="GAA3853953.1"/>
    <property type="molecule type" value="Genomic_DNA"/>
</dbReference>
<organism evidence="1 2">
    <name type="scientific">Celeribacter arenosi</name>
    <dbReference type="NCBI Taxonomy" id="792649"/>
    <lineage>
        <taxon>Bacteria</taxon>
        <taxon>Pseudomonadati</taxon>
        <taxon>Pseudomonadota</taxon>
        <taxon>Alphaproteobacteria</taxon>
        <taxon>Rhodobacterales</taxon>
        <taxon>Roseobacteraceae</taxon>
        <taxon>Celeribacter</taxon>
    </lineage>
</organism>
<evidence type="ECO:0000313" key="2">
    <source>
        <dbReference type="Proteomes" id="UP001399917"/>
    </source>
</evidence>
<dbReference type="RefSeq" id="WP_344842152.1">
    <property type="nucleotide sequence ID" value="NZ_BAABDF010000001.1"/>
</dbReference>
<dbReference type="Pfam" id="PF05159">
    <property type="entry name" value="Capsule_synth"/>
    <property type="match status" value="1"/>
</dbReference>
<comment type="caution">
    <text evidence="1">The sequence shown here is derived from an EMBL/GenBank/DDBJ whole genome shotgun (WGS) entry which is preliminary data.</text>
</comment>